<feature type="transmembrane region" description="Helical" evidence="1">
    <location>
        <begin position="147"/>
        <end position="167"/>
    </location>
</feature>
<accession>F9GCE1</accession>
<feature type="transmembrane region" description="Helical" evidence="1">
    <location>
        <begin position="102"/>
        <end position="126"/>
    </location>
</feature>
<keyword evidence="1" id="KW-0472">Membrane</keyword>
<feature type="transmembrane region" description="Helical" evidence="1">
    <location>
        <begin position="12"/>
        <end position="32"/>
    </location>
</feature>
<feature type="transmembrane region" description="Helical" evidence="1">
    <location>
        <begin position="173"/>
        <end position="195"/>
    </location>
</feature>
<keyword evidence="1" id="KW-0812">Transmembrane</keyword>
<reference evidence="2" key="1">
    <citation type="journal article" date="2012" name="Mol. Plant Microbe Interact.">
        <title>A highly conserved effector in Fusarium oxysporum is required for full virulence on Arabidopsis.</title>
        <authorList>
            <person name="Thatcher L.F."/>
            <person name="Gardiner D.M."/>
            <person name="Kazan K."/>
            <person name="Manners J."/>
        </authorList>
    </citation>
    <scope>NUCLEOTIDE SEQUENCE [LARGE SCALE GENOMIC DNA]</scope>
    <source>
        <strain evidence="2">Fo5176</strain>
    </source>
</reference>
<proteinExistence type="predicted"/>
<name>F9GCE1_FUSOF</name>
<evidence type="ECO:0000313" key="2">
    <source>
        <dbReference type="EMBL" id="EGU73166.1"/>
    </source>
</evidence>
<dbReference type="OrthoDB" id="4849929at2759"/>
<keyword evidence="1" id="KW-1133">Transmembrane helix</keyword>
<dbReference type="EMBL" id="AFQF01004970">
    <property type="protein sequence ID" value="EGU73166.1"/>
    <property type="molecule type" value="Genomic_DNA"/>
</dbReference>
<organism evidence="2">
    <name type="scientific">Fusarium oxysporum (strain Fo5176)</name>
    <name type="common">Fusarium vascular wilt</name>
    <dbReference type="NCBI Taxonomy" id="660025"/>
    <lineage>
        <taxon>Eukaryota</taxon>
        <taxon>Fungi</taxon>
        <taxon>Dikarya</taxon>
        <taxon>Ascomycota</taxon>
        <taxon>Pezizomycotina</taxon>
        <taxon>Sordariomycetes</taxon>
        <taxon>Hypocreomycetidae</taxon>
        <taxon>Hypocreales</taxon>
        <taxon>Nectriaceae</taxon>
        <taxon>Fusarium</taxon>
        <taxon>Fusarium oxysporum species complex</taxon>
    </lineage>
</organism>
<evidence type="ECO:0008006" key="3">
    <source>
        <dbReference type="Google" id="ProtNLM"/>
    </source>
</evidence>
<gene>
    <name evidence="2" type="ORF">FOXB_16324</name>
</gene>
<comment type="caution">
    <text evidence="2">The sequence shown here is derived from an EMBL/GenBank/DDBJ whole genome shotgun (WGS) entry which is preliminary data.</text>
</comment>
<protein>
    <recommendedName>
        <fullName evidence="3">Transmembrane protein</fullName>
    </recommendedName>
</protein>
<evidence type="ECO:0000256" key="1">
    <source>
        <dbReference type="SAM" id="Phobius"/>
    </source>
</evidence>
<dbReference type="AlphaFoldDB" id="F9GCE1"/>
<feature type="transmembrane region" description="Helical" evidence="1">
    <location>
        <begin position="71"/>
        <end position="90"/>
    </location>
</feature>
<sequence length="242" mass="26735">MAAVPVFFELSWSILCTICIGNVLLGCLVCGITNSPIINMFQQESMPMWDDESKSRSAFTNRLVVRSYNDFLLLAACLVISSLGLTIFGLSQADGLDGIVSIAAALLASAAITAIVAVAVTIVLQFTFRSVEAQYERLDLIMSWEPLFLLNVVLLEAMADLLLWYTNNSPNEVIMFLAPVLLVSLIAMIMLSLWVRRKTKTLIGMIRLNNDEVEGLSWEDRSDATACDDEWPTFHSASLSQE</sequence>